<feature type="domain" description="Sporulation stage II protein D amidase enhancer LytB N-terminal" evidence="2">
    <location>
        <begin position="65"/>
        <end position="172"/>
    </location>
</feature>
<evidence type="ECO:0000313" key="3">
    <source>
        <dbReference type="EMBL" id="EKN62828.1"/>
    </source>
</evidence>
<keyword evidence="1" id="KW-1133">Transmembrane helix</keyword>
<evidence type="ECO:0000259" key="2">
    <source>
        <dbReference type="Pfam" id="PF08486"/>
    </source>
</evidence>
<dbReference type="RefSeq" id="WP_003333342.1">
    <property type="nucleotide sequence ID" value="NZ_AJLR01000152.1"/>
</dbReference>
<dbReference type="PATRIC" id="fig|1131731.3.peg.4177"/>
<protein>
    <submittedName>
        <fullName evidence="3">Stage II sporulation protein D</fullName>
    </submittedName>
</protein>
<keyword evidence="1" id="KW-0472">Membrane</keyword>
<dbReference type="STRING" id="1131731.BAZO_20463"/>
<accession>K6D438</accession>
<dbReference type="InterPro" id="IPR013693">
    <property type="entry name" value="SpoIID/LytB_N"/>
</dbReference>
<feature type="transmembrane region" description="Helical" evidence="1">
    <location>
        <begin position="7"/>
        <end position="29"/>
    </location>
</feature>
<dbReference type="AlphaFoldDB" id="K6D438"/>
<evidence type="ECO:0000313" key="4">
    <source>
        <dbReference type="Proteomes" id="UP000006315"/>
    </source>
</evidence>
<name>K6D438_SCHAZ</name>
<keyword evidence="4" id="KW-1185">Reference proteome</keyword>
<dbReference type="InterPro" id="IPR014225">
    <property type="entry name" value="Spore_II_D_firmicutes"/>
</dbReference>
<organism evidence="3 4">
    <name type="scientific">Schinkia azotoformans LMG 9581</name>
    <dbReference type="NCBI Taxonomy" id="1131731"/>
    <lineage>
        <taxon>Bacteria</taxon>
        <taxon>Bacillati</taxon>
        <taxon>Bacillota</taxon>
        <taxon>Bacilli</taxon>
        <taxon>Bacillales</taxon>
        <taxon>Bacillaceae</taxon>
        <taxon>Calidifontibacillus/Schinkia group</taxon>
        <taxon>Schinkia</taxon>
    </lineage>
</organism>
<dbReference type="NCBIfam" id="TIGR02870">
    <property type="entry name" value="spore_II_D"/>
    <property type="match status" value="1"/>
</dbReference>
<dbReference type="EMBL" id="AJLR01000152">
    <property type="protein sequence ID" value="EKN62828.1"/>
    <property type="molecule type" value="Genomic_DNA"/>
</dbReference>
<comment type="caution">
    <text evidence="3">The sequence shown here is derived from an EMBL/GenBank/DDBJ whole genome shotgun (WGS) entry which is preliminary data.</text>
</comment>
<sequence>MSRIKPLVILGSALFAVILLIPTLLVIPFTNEKHTLNPHENSAVPASATQQNPMLQEPAIEVAVYRSKTKKIDNIPLEEYVKGVVASEMPAEFELEALKAQALTARTYIVKQLLGNEPISAPEGAVVTDTVMHQVYKSPEELRTAWGAANYEWKMERITEAVGATKGQIITYNNEPITASFFSTSNGFTENSEDYWKNSFPYLRSVESPWDKASPKFKDQVIVSVADFEKKLNVKIKSDTVGEIISRTKGNRVAQVKINDKTFDGREIREKLGLRSSDFTWKKQGTNVIIITKGYGHGVGMSQYGANGMATEGKTFKDIITYYYQGTAISSIDSNIAAAVVAKK</sequence>
<proteinExistence type="predicted"/>
<dbReference type="PANTHER" id="PTHR30032:SF4">
    <property type="entry name" value="AMIDASE ENHANCER"/>
    <property type="match status" value="1"/>
</dbReference>
<dbReference type="Pfam" id="PF08486">
    <property type="entry name" value="SpoIID"/>
    <property type="match status" value="1"/>
</dbReference>
<dbReference type="GO" id="GO:0030435">
    <property type="term" value="P:sporulation resulting in formation of a cellular spore"/>
    <property type="evidence" value="ECO:0007669"/>
    <property type="project" value="InterPro"/>
</dbReference>
<dbReference type="Proteomes" id="UP000006315">
    <property type="component" value="Unassembled WGS sequence"/>
</dbReference>
<gene>
    <name evidence="3" type="ORF">BAZO_20463</name>
</gene>
<keyword evidence="1" id="KW-0812">Transmembrane</keyword>
<dbReference type="NCBIfam" id="TIGR02669">
    <property type="entry name" value="SpoIID_LytB"/>
    <property type="match status" value="1"/>
</dbReference>
<reference evidence="3 4" key="1">
    <citation type="journal article" date="2012" name="Front. Microbiol.">
        <title>Redundancy and modularity in membrane-associated dissimilatory nitrate reduction in Bacillus.</title>
        <authorList>
            <person name="Heylen K."/>
            <person name="Keltjens J."/>
        </authorList>
    </citation>
    <scope>NUCLEOTIDE SEQUENCE [LARGE SCALE GENOMIC DNA]</scope>
    <source>
        <strain evidence="3 4">LMG 9581</strain>
    </source>
</reference>
<dbReference type="InterPro" id="IPR013486">
    <property type="entry name" value="SpoIID/LytB"/>
</dbReference>
<evidence type="ECO:0000256" key="1">
    <source>
        <dbReference type="SAM" id="Phobius"/>
    </source>
</evidence>
<dbReference type="GO" id="GO:0030288">
    <property type="term" value="C:outer membrane-bounded periplasmic space"/>
    <property type="evidence" value="ECO:0007669"/>
    <property type="project" value="TreeGrafter"/>
</dbReference>
<dbReference type="InterPro" id="IPR051922">
    <property type="entry name" value="Bact_Sporulation_Assoc"/>
</dbReference>
<dbReference type="PANTHER" id="PTHR30032">
    <property type="entry name" value="N-ACETYLMURAMOYL-L-ALANINE AMIDASE-RELATED"/>
    <property type="match status" value="1"/>
</dbReference>